<keyword evidence="4" id="KW-1185">Reference proteome</keyword>
<proteinExistence type="predicted"/>
<dbReference type="OrthoDB" id="7507859at2"/>
<feature type="chain" id="PRO_5002069181" evidence="2">
    <location>
        <begin position="27"/>
        <end position="137"/>
    </location>
</feature>
<name>A0A0B1ZT54_9SPHN</name>
<accession>A0A0B1ZT54</accession>
<evidence type="ECO:0000256" key="1">
    <source>
        <dbReference type="SAM" id="MobiDB-lite"/>
    </source>
</evidence>
<dbReference type="EMBL" id="JTDI01000002">
    <property type="protein sequence ID" value="KHK92614.1"/>
    <property type="molecule type" value="Genomic_DNA"/>
</dbReference>
<dbReference type="RefSeq" id="WP_039281252.1">
    <property type="nucleotide sequence ID" value="NZ_JTDI01000002.1"/>
</dbReference>
<dbReference type="AlphaFoldDB" id="A0A0B1ZT54"/>
<evidence type="ECO:0000313" key="4">
    <source>
        <dbReference type="Proteomes" id="UP000031057"/>
    </source>
</evidence>
<reference evidence="3 4" key="1">
    <citation type="submission" date="2014-10" db="EMBL/GenBank/DDBJ databases">
        <title>Genome sequence of Novosphingobium malaysiense MUSC 273(T).</title>
        <authorList>
            <person name="Lee L.-H."/>
        </authorList>
    </citation>
    <scope>NUCLEOTIDE SEQUENCE [LARGE SCALE GENOMIC DNA]</scope>
    <source>
        <strain evidence="3 4">MUSC 273</strain>
    </source>
</reference>
<protein>
    <submittedName>
        <fullName evidence="3">Uncharacterized protein</fullName>
    </submittedName>
</protein>
<evidence type="ECO:0000313" key="3">
    <source>
        <dbReference type="EMBL" id="KHK92614.1"/>
    </source>
</evidence>
<sequence length="137" mass="15525">MPALTRFIAPALAATLALGAVAPAHAAAPHEKARREQATRYAESHRHEPRYAASRGAMVRADMQTLHRDIDRASARRVISRREAAGLHRQAAGIQRLHASYVRGGLDRHELRTLQRKIERVRAAIHAQRHERDRHRH</sequence>
<feature type="compositionally biased region" description="Basic and acidic residues" evidence="1">
    <location>
        <begin position="28"/>
        <end position="49"/>
    </location>
</feature>
<keyword evidence="2" id="KW-0732">Signal</keyword>
<evidence type="ECO:0000256" key="2">
    <source>
        <dbReference type="SAM" id="SignalP"/>
    </source>
</evidence>
<gene>
    <name evidence="3" type="ORF">LK12_07550</name>
</gene>
<feature type="signal peptide" evidence="2">
    <location>
        <begin position="1"/>
        <end position="26"/>
    </location>
</feature>
<dbReference type="Proteomes" id="UP000031057">
    <property type="component" value="Unassembled WGS sequence"/>
</dbReference>
<organism evidence="3 4">
    <name type="scientific">Novosphingobium malaysiense</name>
    <dbReference type="NCBI Taxonomy" id="1348853"/>
    <lineage>
        <taxon>Bacteria</taxon>
        <taxon>Pseudomonadati</taxon>
        <taxon>Pseudomonadota</taxon>
        <taxon>Alphaproteobacteria</taxon>
        <taxon>Sphingomonadales</taxon>
        <taxon>Sphingomonadaceae</taxon>
        <taxon>Novosphingobium</taxon>
    </lineage>
</organism>
<comment type="caution">
    <text evidence="3">The sequence shown here is derived from an EMBL/GenBank/DDBJ whole genome shotgun (WGS) entry which is preliminary data.</text>
</comment>
<feature type="region of interest" description="Disordered" evidence="1">
    <location>
        <begin position="25"/>
        <end position="49"/>
    </location>
</feature>